<dbReference type="PRINTS" id="PR01217">
    <property type="entry name" value="PRICHEXTENSN"/>
</dbReference>
<reference evidence="7 8" key="1">
    <citation type="journal article" date="2016" name="DNA Res.">
        <title>The draft genome of MD-2 pineapple using hybrid error correction of long reads.</title>
        <authorList>
            <person name="Redwan R.M."/>
            <person name="Saidin A."/>
            <person name="Kumar S.V."/>
        </authorList>
    </citation>
    <scope>NUCLEOTIDE SEQUENCE [LARGE SCALE GENOMIC DNA]</scope>
    <source>
        <strain evidence="8">cv. MD2</strain>
        <tissue evidence="7">Leaf</tissue>
    </source>
</reference>
<feature type="compositionally biased region" description="Basic residues" evidence="5">
    <location>
        <begin position="295"/>
        <end position="304"/>
    </location>
</feature>
<evidence type="ECO:0000256" key="3">
    <source>
        <dbReference type="ARBA" id="ARBA00022833"/>
    </source>
</evidence>
<dbReference type="AlphaFoldDB" id="A0A199W7F9"/>
<dbReference type="EMBL" id="LSRQ01000111">
    <property type="protein sequence ID" value="OAY85254.1"/>
    <property type="molecule type" value="Genomic_DNA"/>
</dbReference>
<dbReference type="Pfam" id="PF13639">
    <property type="entry name" value="zf-RING_2"/>
    <property type="match status" value="1"/>
</dbReference>
<gene>
    <name evidence="7" type="ORF">ACMD2_04180</name>
</gene>
<dbReference type="PROSITE" id="PS50089">
    <property type="entry name" value="ZF_RING_2"/>
    <property type="match status" value="1"/>
</dbReference>
<evidence type="ECO:0000256" key="5">
    <source>
        <dbReference type="SAM" id="MobiDB-lite"/>
    </source>
</evidence>
<evidence type="ECO:0000313" key="7">
    <source>
        <dbReference type="EMBL" id="OAY85254.1"/>
    </source>
</evidence>
<feature type="compositionally biased region" description="Pro residues" evidence="5">
    <location>
        <begin position="75"/>
        <end position="90"/>
    </location>
</feature>
<dbReference type="GO" id="GO:0016567">
    <property type="term" value="P:protein ubiquitination"/>
    <property type="evidence" value="ECO:0007669"/>
    <property type="project" value="TreeGrafter"/>
</dbReference>
<dbReference type="InterPro" id="IPR001841">
    <property type="entry name" value="Znf_RING"/>
</dbReference>
<keyword evidence="3" id="KW-0862">Zinc</keyword>
<dbReference type="SUPFAM" id="SSF57850">
    <property type="entry name" value="RING/U-box"/>
    <property type="match status" value="1"/>
</dbReference>
<feature type="compositionally biased region" description="Low complexity" evidence="5">
    <location>
        <begin position="326"/>
        <end position="341"/>
    </location>
</feature>
<evidence type="ECO:0000256" key="2">
    <source>
        <dbReference type="ARBA" id="ARBA00022771"/>
    </source>
</evidence>
<dbReference type="STRING" id="4615.A0A199W7F9"/>
<dbReference type="InterPro" id="IPR013083">
    <property type="entry name" value="Znf_RING/FYVE/PHD"/>
</dbReference>
<feature type="region of interest" description="Disordered" evidence="5">
    <location>
        <begin position="1"/>
        <end position="140"/>
    </location>
</feature>
<name>A0A199W7F9_ANACO</name>
<comment type="caution">
    <text evidence="7">The sequence shown here is derived from an EMBL/GenBank/DDBJ whole genome shotgun (WGS) entry which is preliminary data.</text>
</comment>
<feature type="region of interest" description="Disordered" evidence="5">
    <location>
        <begin position="244"/>
        <end position="377"/>
    </location>
</feature>
<dbReference type="PANTHER" id="PTHR15710:SF230">
    <property type="entry name" value="OS08G0464400 PROTEIN"/>
    <property type="match status" value="1"/>
</dbReference>
<dbReference type="Proteomes" id="UP000092600">
    <property type="component" value="Unassembled WGS sequence"/>
</dbReference>
<keyword evidence="2 4" id="KW-0863">Zinc-finger</keyword>
<feature type="domain" description="RING-type" evidence="6">
    <location>
        <begin position="194"/>
        <end position="235"/>
    </location>
</feature>
<dbReference type="GO" id="GO:0061630">
    <property type="term" value="F:ubiquitin protein ligase activity"/>
    <property type="evidence" value="ECO:0007669"/>
    <property type="project" value="TreeGrafter"/>
</dbReference>
<dbReference type="GO" id="GO:0008270">
    <property type="term" value="F:zinc ion binding"/>
    <property type="evidence" value="ECO:0007669"/>
    <property type="project" value="UniProtKB-KW"/>
</dbReference>
<dbReference type="PANTHER" id="PTHR15710">
    <property type="entry name" value="E3 UBIQUITIN-PROTEIN LIGASE PRAJA"/>
    <property type="match status" value="1"/>
</dbReference>
<organism evidence="7 8">
    <name type="scientific">Ananas comosus</name>
    <name type="common">Pineapple</name>
    <name type="synonym">Ananas ananas</name>
    <dbReference type="NCBI Taxonomy" id="4615"/>
    <lineage>
        <taxon>Eukaryota</taxon>
        <taxon>Viridiplantae</taxon>
        <taxon>Streptophyta</taxon>
        <taxon>Embryophyta</taxon>
        <taxon>Tracheophyta</taxon>
        <taxon>Spermatophyta</taxon>
        <taxon>Magnoliopsida</taxon>
        <taxon>Liliopsida</taxon>
        <taxon>Poales</taxon>
        <taxon>Bromeliaceae</taxon>
        <taxon>Bromelioideae</taxon>
        <taxon>Ananas</taxon>
    </lineage>
</organism>
<sequence>MKKRHGKRGCASEQTRQPRPKYPTHPFPETQNRRAQARGPAASWRANVVRRLPIKPRSRVPAHLLVPRVRHERLPPPFPFPSSPLPPLPRRLPRGDGRPLVASPSPSPPPPHLAHLLSDSSSDSSDPDPDADRDRDPDPAPAAQAYLRRLIRHLASSSSDDVPLPPLPAAGPPGPASSIAALPTVPVSEPSLPCPVCKDDFPLSSPARRLPCGHLYHSDCILPWLSLHNSCPLCRSPLPSRYPPIPRPPPTSPSASAPSSTPAATTTTTTAPARSGTRCAGSAAAAAAPAPSRRPPPRRWRRPRPAPPPAPPTAPRPSRRSGPWKEQPQLQQQQEGEPEGLAPRGGWTTRATLSCRRSLERSGSSIRFERLADSMKS</sequence>
<feature type="compositionally biased region" description="Pro residues" evidence="5">
    <location>
        <begin position="305"/>
        <end position="315"/>
    </location>
</feature>
<accession>A0A199W7F9</accession>
<feature type="compositionally biased region" description="Basic and acidic residues" evidence="5">
    <location>
        <begin position="367"/>
        <end position="377"/>
    </location>
</feature>
<keyword evidence="1" id="KW-0479">Metal-binding</keyword>
<dbReference type="Gene3D" id="3.30.40.10">
    <property type="entry name" value="Zinc/RING finger domain, C3HC4 (zinc finger)"/>
    <property type="match status" value="1"/>
</dbReference>
<proteinExistence type="predicted"/>
<evidence type="ECO:0000259" key="6">
    <source>
        <dbReference type="PROSITE" id="PS50089"/>
    </source>
</evidence>
<feature type="compositionally biased region" description="Pro residues" evidence="5">
    <location>
        <begin position="163"/>
        <end position="175"/>
    </location>
</feature>
<evidence type="ECO:0000256" key="1">
    <source>
        <dbReference type="ARBA" id="ARBA00022723"/>
    </source>
</evidence>
<dbReference type="GO" id="GO:0005737">
    <property type="term" value="C:cytoplasm"/>
    <property type="evidence" value="ECO:0007669"/>
    <property type="project" value="TreeGrafter"/>
</dbReference>
<evidence type="ECO:0000256" key="4">
    <source>
        <dbReference type="PROSITE-ProRule" id="PRU00175"/>
    </source>
</evidence>
<evidence type="ECO:0000313" key="8">
    <source>
        <dbReference type="Proteomes" id="UP000092600"/>
    </source>
</evidence>
<feature type="region of interest" description="Disordered" evidence="5">
    <location>
        <begin position="157"/>
        <end position="181"/>
    </location>
</feature>
<protein>
    <submittedName>
        <fullName evidence="7">E3 ubiquitin-protein ligase RING1</fullName>
    </submittedName>
</protein>
<feature type="compositionally biased region" description="Low complexity" evidence="5">
    <location>
        <begin position="253"/>
        <end position="291"/>
    </location>
</feature>
<feature type="compositionally biased region" description="Low complexity" evidence="5">
    <location>
        <begin position="113"/>
        <end position="124"/>
    </location>
</feature>
<dbReference type="SMART" id="SM00184">
    <property type="entry name" value="RING"/>
    <property type="match status" value="1"/>
</dbReference>